<keyword evidence="6 10" id="KW-0547">Nucleotide-binding</keyword>
<protein>
    <recommendedName>
        <fullName evidence="10">Probable nicotinate-nucleotide adenylyltransferase</fullName>
        <ecNumber evidence="10">2.7.7.18</ecNumber>
    </recommendedName>
    <alternativeName>
        <fullName evidence="10">Deamido-NAD(+) diphosphorylase</fullName>
    </alternativeName>
    <alternativeName>
        <fullName evidence="10">Deamido-NAD(+) pyrophosphorylase</fullName>
    </alternativeName>
    <alternativeName>
        <fullName evidence="10">Nicotinate mononucleotide adenylyltransferase</fullName>
        <shortName evidence="10">NaMN adenylyltransferase</shortName>
    </alternativeName>
</protein>
<dbReference type="InterPro" id="IPR005248">
    <property type="entry name" value="NadD/NMNAT"/>
</dbReference>
<organism evidence="12 13">
    <name type="scientific">Candidatus Giovannonibacteria bacterium RIFCSPLOWO2_01_FULL_44_16</name>
    <dbReference type="NCBI Taxonomy" id="1798348"/>
    <lineage>
        <taxon>Bacteria</taxon>
        <taxon>Candidatus Giovannoniibacteriota</taxon>
    </lineage>
</organism>
<evidence type="ECO:0000256" key="5">
    <source>
        <dbReference type="ARBA" id="ARBA00022695"/>
    </source>
</evidence>
<keyword evidence="5 10" id="KW-0548">Nucleotidyltransferase</keyword>
<feature type="domain" description="Cytidyltransferase-like" evidence="11">
    <location>
        <begin position="47"/>
        <end position="210"/>
    </location>
</feature>
<keyword evidence="4 10" id="KW-0808">Transferase</keyword>
<dbReference type="PANTHER" id="PTHR39321:SF3">
    <property type="entry name" value="PHOSPHOPANTETHEINE ADENYLYLTRANSFERASE"/>
    <property type="match status" value="1"/>
</dbReference>
<evidence type="ECO:0000256" key="7">
    <source>
        <dbReference type="ARBA" id="ARBA00022840"/>
    </source>
</evidence>
<dbReference type="Proteomes" id="UP000178046">
    <property type="component" value="Unassembled WGS sequence"/>
</dbReference>
<dbReference type="Pfam" id="PF01467">
    <property type="entry name" value="CTP_transf_like"/>
    <property type="match status" value="1"/>
</dbReference>
<accession>A0A1F5X0S7</accession>
<dbReference type="InterPro" id="IPR014729">
    <property type="entry name" value="Rossmann-like_a/b/a_fold"/>
</dbReference>
<dbReference type="GO" id="GO:0005524">
    <property type="term" value="F:ATP binding"/>
    <property type="evidence" value="ECO:0007669"/>
    <property type="project" value="UniProtKB-KW"/>
</dbReference>
<keyword evidence="3 10" id="KW-0662">Pyridine nucleotide biosynthesis</keyword>
<dbReference type="EC" id="2.7.7.18" evidence="10"/>
<dbReference type="InterPro" id="IPR004821">
    <property type="entry name" value="Cyt_trans-like"/>
</dbReference>
<dbReference type="SUPFAM" id="SSF52374">
    <property type="entry name" value="Nucleotidylyl transferase"/>
    <property type="match status" value="1"/>
</dbReference>
<evidence type="ECO:0000256" key="4">
    <source>
        <dbReference type="ARBA" id="ARBA00022679"/>
    </source>
</evidence>
<dbReference type="HAMAP" id="MF_00244">
    <property type="entry name" value="NaMN_adenylyltr"/>
    <property type="match status" value="1"/>
</dbReference>
<comment type="catalytic activity">
    <reaction evidence="9 10">
        <text>nicotinate beta-D-ribonucleotide + ATP + H(+) = deamido-NAD(+) + diphosphate</text>
        <dbReference type="Rhea" id="RHEA:22860"/>
        <dbReference type="ChEBI" id="CHEBI:15378"/>
        <dbReference type="ChEBI" id="CHEBI:30616"/>
        <dbReference type="ChEBI" id="CHEBI:33019"/>
        <dbReference type="ChEBI" id="CHEBI:57502"/>
        <dbReference type="ChEBI" id="CHEBI:58437"/>
        <dbReference type="EC" id="2.7.7.18"/>
    </reaction>
</comment>
<name>A0A1F5X0S7_9BACT</name>
<dbReference type="Gene3D" id="3.40.50.620">
    <property type="entry name" value="HUPs"/>
    <property type="match status" value="1"/>
</dbReference>
<dbReference type="GO" id="GO:0004515">
    <property type="term" value="F:nicotinate-nucleotide adenylyltransferase activity"/>
    <property type="evidence" value="ECO:0007669"/>
    <property type="project" value="UniProtKB-UniRule"/>
</dbReference>
<reference evidence="12 13" key="1">
    <citation type="journal article" date="2016" name="Nat. Commun.">
        <title>Thousands of microbial genomes shed light on interconnected biogeochemical processes in an aquifer system.</title>
        <authorList>
            <person name="Anantharaman K."/>
            <person name="Brown C.T."/>
            <person name="Hug L.A."/>
            <person name="Sharon I."/>
            <person name="Castelle C.J."/>
            <person name="Probst A.J."/>
            <person name="Thomas B.C."/>
            <person name="Singh A."/>
            <person name="Wilkins M.J."/>
            <person name="Karaoz U."/>
            <person name="Brodie E.L."/>
            <person name="Williams K.H."/>
            <person name="Hubbard S.S."/>
            <person name="Banfield J.F."/>
        </authorList>
    </citation>
    <scope>NUCLEOTIDE SEQUENCE [LARGE SCALE GENOMIC DNA]</scope>
</reference>
<gene>
    <name evidence="10" type="primary">nadD</name>
    <name evidence="12" type="ORF">A2924_00110</name>
</gene>
<dbReference type="NCBIfam" id="TIGR00125">
    <property type="entry name" value="cyt_tran_rel"/>
    <property type="match status" value="1"/>
</dbReference>
<dbReference type="CDD" id="cd02165">
    <property type="entry name" value="NMNAT"/>
    <property type="match status" value="1"/>
</dbReference>
<sequence>MPIPPSRYNKKESFFNPLSNFLKLVYHNNNKMSTTIRRAHGKKNIVIYGGSFNPPHIGHAIAVEAVLRNFKCVEIWVMPSSERKDKRIGTLGKHRVKMLNILIKEFFGHSEIPVKISTLELERPGLTTTYDTKTELEKRYPKNKFYFLIGSELLWYIRYDWVKGNELWNNANFLAIRKPETKVPDKLPPNIKLVDKDIVWVNISSTIIRNFIKKGYSGIPYLLPKIASYIKKNGLFK</sequence>
<evidence type="ECO:0000313" key="12">
    <source>
        <dbReference type="EMBL" id="OGF81496.1"/>
    </source>
</evidence>
<evidence type="ECO:0000256" key="6">
    <source>
        <dbReference type="ARBA" id="ARBA00022741"/>
    </source>
</evidence>
<evidence type="ECO:0000256" key="1">
    <source>
        <dbReference type="ARBA" id="ARBA00002324"/>
    </source>
</evidence>
<dbReference type="UniPathway" id="UPA00253">
    <property type="reaction ID" value="UER00332"/>
</dbReference>
<evidence type="ECO:0000256" key="8">
    <source>
        <dbReference type="ARBA" id="ARBA00023027"/>
    </source>
</evidence>
<evidence type="ECO:0000313" key="13">
    <source>
        <dbReference type="Proteomes" id="UP000178046"/>
    </source>
</evidence>
<evidence type="ECO:0000259" key="11">
    <source>
        <dbReference type="Pfam" id="PF01467"/>
    </source>
</evidence>
<keyword evidence="7 10" id="KW-0067">ATP-binding</keyword>
<comment type="function">
    <text evidence="1 10">Catalyzes the reversible adenylation of nicotinate mononucleotide (NaMN) to nicotinic acid adenine dinucleotide (NaAD).</text>
</comment>
<evidence type="ECO:0000256" key="9">
    <source>
        <dbReference type="ARBA" id="ARBA00048721"/>
    </source>
</evidence>
<dbReference type="GO" id="GO:0009435">
    <property type="term" value="P:NAD+ biosynthetic process"/>
    <property type="evidence" value="ECO:0007669"/>
    <property type="project" value="UniProtKB-UniRule"/>
</dbReference>
<evidence type="ECO:0000256" key="10">
    <source>
        <dbReference type="HAMAP-Rule" id="MF_00244"/>
    </source>
</evidence>
<evidence type="ECO:0000256" key="2">
    <source>
        <dbReference type="ARBA" id="ARBA00005019"/>
    </source>
</evidence>
<dbReference type="AlphaFoldDB" id="A0A1F5X0S7"/>
<dbReference type="EMBL" id="MFIA01000040">
    <property type="protein sequence ID" value="OGF81496.1"/>
    <property type="molecule type" value="Genomic_DNA"/>
</dbReference>
<keyword evidence="8 10" id="KW-0520">NAD</keyword>
<evidence type="ECO:0000256" key="3">
    <source>
        <dbReference type="ARBA" id="ARBA00022642"/>
    </source>
</evidence>
<comment type="pathway">
    <text evidence="2 10">Cofactor biosynthesis; NAD(+) biosynthesis; deamido-NAD(+) from nicotinate D-ribonucleotide: step 1/1.</text>
</comment>
<dbReference type="PANTHER" id="PTHR39321">
    <property type="entry name" value="NICOTINATE-NUCLEOTIDE ADENYLYLTRANSFERASE-RELATED"/>
    <property type="match status" value="1"/>
</dbReference>
<proteinExistence type="inferred from homology"/>
<comment type="similarity">
    <text evidence="10">Belongs to the NadD family.</text>
</comment>
<comment type="caution">
    <text evidence="12">The sequence shown here is derived from an EMBL/GenBank/DDBJ whole genome shotgun (WGS) entry which is preliminary data.</text>
</comment>